<dbReference type="PANTHER" id="PTHR10856:SF20">
    <property type="entry name" value="CORONIN-7"/>
    <property type="match status" value="1"/>
</dbReference>
<keyword evidence="7" id="KW-0009">Actin-binding</keyword>
<evidence type="ECO:0000256" key="4">
    <source>
        <dbReference type="ARBA" id="ARBA00022490"/>
    </source>
</evidence>
<comment type="similarity">
    <text evidence="2">Belongs to the WD repeat coronin family.</text>
</comment>
<gene>
    <name evidence="10" type="ORF">HPLM_LOCUS601</name>
</gene>
<evidence type="ECO:0000259" key="9">
    <source>
        <dbReference type="SMART" id="SM01166"/>
    </source>
</evidence>
<reference evidence="12" key="1">
    <citation type="submission" date="2017-02" db="UniProtKB">
        <authorList>
            <consortium name="WormBaseParasite"/>
        </authorList>
    </citation>
    <scope>IDENTIFICATION</scope>
</reference>
<comment type="function">
    <text evidence="8">F-actin regulator involved in anterograde Golgi to endosome transport: upon ubiquitination via 'Lys-33'-linked ubiquitin chains by the BCR(KLHL20) E3 ubiquitin ligase complex, interacts with EPS15 and localizes to the trans-Golgi network, where it promotes actin polymerization, thereby facilitating post-Golgi trafficking. May play a role in the maintenance of the Golgi apparatus morphology.</text>
</comment>
<evidence type="ECO:0000256" key="7">
    <source>
        <dbReference type="ARBA" id="ARBA00023203"/>
    </source>
</evidence>
<evidence type="ECO:0000313" key="12">
    <source>
        <dbReference type="WBParaSite" id="HPLM_0000060001-mRNA-1"/>
    </source>
</evidence>
<dbReference type="Gene3D" id="2.130.10.10">
    <property type="entry name" value="YVTN repeat-like/Quinoprotein amine dehydrogenase"/>
    <property type="match status" value="1"/>
</dbReference>
<accession>A0A0N4VTI3</accession>
<evidence type="ECO:0000256" key="6">
    <source>
        <dbReference type="ARBA" id="ARBA00022737"/>
    </source>
</evidence>
<feature type="domain" description="DUF1899" evidence="9">
    <location>
        <begin position="545"/>
        <end position="612"/>
    </location>
</feature>
<dbReference type="OrthoDB" id="5842707at2759"/>
<dbReference type="InterPro" id="IPR015505">
    <property type="entry name" value="Coronin"/>
</dbReference>
<dbReference type="Pfam" id="PF16300">
    <property type="entry name" value="WD40_4"/>
    <property type="match status" value="1"/>
</dbReference>
<dbReference type="SMART" id="SM01167">
    <property type="entry name" value="DUF1900"/>
    <property type="match status" value="1"/>
</dbReference>
<dbReference type="SMART" id="SM00320">
    <property type="entry name" value="WD40"/>
    <property type="match status" value="2"/>
</dbReference>
<dbReference type="InterPro" id="IPR015048">
    <property type="entry name" value="DUF1899"/>
</dbReference>
<comment type="subcellular location">
    <subcellularLocation>
        <location evidence="1">Cytoplasm</location>
    </subcellularLocation>
</comment>
<evidence type="ECO:0000256" key="5">
    <source>
        <dbReference type="ARBA" id="ARBA00022574"/>
    </source>
</evidence>
<dbReference type="WBParaSite" id="HPLM_0000060001-mRNA-1">
    <property type="protein sequence ID" value="HPLM_0000060001-mRNA-1"/>
    <property type="gene ID" value="HPLM_0000060001"/>
</dbReference>
<organism evidence="12">
    <name type="scientific">Haemonchus placei</name>
    <name type="common">Barber's pole worm</name>
    <dbReference type="NCBI Taxonomy" id="6290"/>
    <lineage>
        <taxon>Eukaryota</taxon>
        <taxon>Metazoa</taxon>
        <taxon>Ecdysozoa</taxon>
        <taxon>Nematoda</taxon>
        <taxon>Chromadorea</taxon>
        <taxon>Rhabditida</taxon>
        <taxon>Rhabditina</taxon>
        <taxon>Rhabditomorpha</taxon>
        <taxon>Strongyloidea</taxon>
        <taxon>Trichostrongylidae</taxon>
        <taxon>Haemonchus</taxon>
    </lineage>
</organism>
<keyword evidence="5" id="KW-0853">WD repeat</keyword>
<evidence type="ECO:0000256" key="2">
    <source>
        <dbReference type="ARBA" id="ARBA00009482"/>
    </source>
</evidence>
<dbReference type="InterPro" id="IPR036322">
    <property type="entry name" value="WD40_repeat_dom_sf"/>
</dbReference>
<reference evidence="10 11" key="2">
    <citation type="submission" date="2018-11" db="EMBL/GenBank/DDBJ databases">
        <authorList>
            <consortium name="Pathogen Informatics"/>
        </authorList>
    </citation>
    <scope>NUCLEOTIDE SEQUENCE [LARGE SCALE GENOMIC DNA]</scope>
    <source>
        <strain evidence="10 11">MHpl1</strain>
    </source>
</reference>
<dbReference type="GO" id="GO:0003779">
    <property type="term" value="F:actin binding"/>
    <property type="evidence" value="ECO:0007669"/>
    <property type="project" value="UniProtKB-KW"/>
</dbReference>
<dbReference type="GO" id="GO:0005737">
    <property type="term" value="C:cytoplasm"/>
    <property type="evidence" value="ECO:0007669"/>
    <property type="project" value="UniProtKB-SubCell"/>
</dbReference>
<dbReference type="SMART" id="SM01166">
    <property type="entry name" value="DUF1899"/>
    <property type="match status" value="2"/>
</dbReference>
<dbReference type="Pfam" id="PF08953">
    <property type="entry name" value="DUF1899"/>
    <property type="match status" value="2"/>
</dbReference>
<evidence type="ECO:0000256" key="8">
    <source>
        <dbReference type="ARBA" id="ARBA00024838"/>
    </source>
</evidence>
<evidence type="ECO:0000256" key="1">
    <source>
        <dbReference type="ARBA" id="ARBA00004496"/>
    </source>
</evidence>
<dbReference type="AlphaFoldDB" id="A0A0N4VTI3"/>
<proteinExistence type="inferred from homology"/>
<evidence type="ECO:0000313" key="10">
    <source>
        <dbReference type="EMBL" id="VDO05845.1"/>
    </source>
</evidence>
<dbReference type="EMBL" id="UZAF01000479">
    <property type="protein sequence ID" value="VDO05845.1"/>
    <property type="molecule type" value="Genomic_DNA"/>
</dbReference>
<keyword evidence="4" id="KW-0963">Cytoplasm</keyword>
<feature type="domain" description="DUF1899" evidence="9">
    <location>
        <begin position="4"/>
        <end position="66"/>
    </location>
</feature>
<protein>
    <recommendedName>
        <fullName evidence="3">Coronin-7</fullName>
    </recommendedName>
</protein>
<dbReference type="SUPFAM" id="SSF50978">
    <property type="entry name" value="WD40 repeat-like"/>
    <property type="match status" value="1"/>
</dbReference>
<evidence type="ECO:0000256" key="3">
    <source>
        <dbReference type="ARBA" id="ARBA00013347"/>
    </source>
</evidence>
<dbReference type="InterPro" id="IPR015943">
    <property type="entry name" value="WD40/YVTN_repeat-like_dom_sf"/>
</dbReference>
<dbReference type="InterPro" id="IPR001680">
    <property type="entry name" value="WD40_rpt"/>
</dbReference>
<sequence>MAWRFQASKFKNTTPHLPKKEDTIFDLPIGNLSCTNNGVQASGSYLAFHVEGEGGKLGALPINAKGRKLRKDMGIVYQIDDFCFMTFNDDLLVTCSRDDNVKLWRLSGEEATPSLECEVHVGNGVLMDSIKSHSTASNIIAAASVGDAYVIDVERKVVATKLHGFVDKGQSVDWSEDGKLVAISADKGREVCVYDARSGTSPIQRLAVHQGLGRESRVLFCGDRLLSSGFTSKRAQEVHVLDVGRWDTPIHTQEYVSATGVLMPFYDPDTKLVFLIGKGTNKLFIAEFQSKVPHLSPVYEMSLAEQNLGACLGSKRNVKVMDGEVDTLYQLTKHCILPIQCIVPRRSYRDFHADLFPDTRGPKAGCTSGEWLAGSNLLPEKVSLAPNGTNGLPYVTSKTPSPISPPVPTIKEAVKTVVETRHSPDMQRARAQTHPAHTLTSGTLPDSVCHSTFKTKIGLDGDRPEVKELVYTVDDNSEKENGLRKENDAHHKLTEVGVYPKLERSTSVDQSTVSPVPEPPIRIRQLNDKSDRSISARVRPKSCVVGVVASKFRHVETLIGARANNTIFTNIRNVNTQLPLETNGACTSGKFVAVPLKGPAGVVGIYDVEKPGKLPDGVMDGIFNKAQVRSS</sequence>
<keyword evidence="11" id="KW-1185">Reference proteome</keyword>
<name>A0A0N4VTI3_HAEPC</name>
<keyword evidence="6" id="KW-0677">Repeat</keyword>
<dbReference type="PANTHER" id="PTHR10856">
    <property type="entry name" value="CORONIN"/>
    <property type="match status" value="1"/>
</dbReference>
<evidence type="ECO:0000313" key="11">
    <source>
        <dbReference type="Proteomes" id="UP000268014"/>
    </source>
</evidence>
<dbReference type="Proteomes" id="UP000268014">
    <property type="component" value="Unassembled WGS sequence"/>
</dbReference>